<dbReference type="Pfam" id="PF13692">
    <property type="entry name" value="Glyco_trans_1_4"/>
    <property type="match status" value="1"/>
</dbReference>
<protein>
    <submittedName>
        <fullName evidence="2">Glycosyltransferase</fullName>
    </submittedName>
</protein>
<sequence>MDKTKICITTLEYPPDIGGVGESVHRIAKMLINNGYEVHIVVFRSKQRLASDGTRRRASCTTKFQDNVFVHRIKSAIRSNVTEVQDFFSEIYFQIKYLHQKYNFNLFHAFFLNETGYVTTLLAKENNIPVINSVRGNDLHKHIFHPKNHAQIAWILENSDWVTFVSRDLLKRASIIAPSVKLKSSAFWNSIAPINFEQLPTPSLVNELSGIVIGSLGRFRDKKGIEFLLDACAELGKELDLTLLLVGDFVEKEREYWQQQIQQSQIGHRLCITGITSRQEALAYLPHLDIFAIPSVHDGCPNTLLEAMSASRAIIGTRVDAIAEIIEHGVDGLLVNPGNTKELTAGLRYLATQPQLRQKFGAAAKTKVTQQLAPSVEYQNWINVYQRALGRSEAAFLGIIGADAGTRGRRDAEKLISNKGRGQEAEGRREF</sequence>
<feature type="domain" description="Glycosyltransferase subfamily 4-like N-terminal" evidence="1">
    <location>
        <begin position="17"/>
        <end position="170"/>
    </location>
</feature>
<dbReference type="Gene3D" id="3.40.50.2000">
    <property type="entry name" value="Glycogen Phosphorylase B"/>
    <property type="match status" value="2"/>
</dbReference>
<dbReference type="EMBL" id="JACJTU010000004">
    <property type="protein sequence ID" value="MBD2733461.1"/>
    <property type="molecule type" value="Genomic_DNA"/>
</dbReference>
<evidence type="ECO:0000313" key="3">
    <source>
        <dbReference type="Proteomes" id="UP000637383"/>
    </source>
</evidence>
<accession>A0ABR8K216</accession>
<comment type="caution">
    <text evidence="2">The sequence shown here is derived from an EMBL/GenBank/DDBJ whole genome shotgun (WGS) entry which is preliminary data.</text>
</comment>
<dbReference type="Proteomes" id="UP000637383">
    <property type="component" value="Unassembled WGS sequence"/>
</dbReference>
<dbReference type="Pfam" id="PF13439">
    <property type="entry name" value="Glyco_transf_4"/>
    <property type="match status" value="1"/>
</dbReference>
<dbReference type="PANTHER" id="PTHR12526">
    <property type="entry name" value="GLYCOSYLTRANSFERASE"/>
    <property type="match status" value="1"/>
</dbReference>
<name>A0ABR8K216_9NOSO</name>
<keyword evidence="3" id="KW-1185">Reference proteome</keyword>
<evidence type="ECO:0000259" key="1">
    <source>
        <dbReference type="Pfam" id="PF13439"/>
    </source>
</evidence>
<reference evidence="2 3" key="1">
    <citation type="journal article" date="2020" name="ISME J.">
        <title>Comparative genomics reveals insights into cyanobacterial evolution and habitat adaptation.</title>
        <authorList>
            <person name="Chen M.Y."/>
            <person name="Teng W.K."/>
            <person name="Zhao L."/>
            <person name="Hu C.X."/>
            <person name="Zhou Y.K."/>
            <person name="Han B.P."/>
            <person name="Song L.R."/>
            <person name="Shu W.S."/>
        </authorList>
    </citation>
    <scope>NUCLEOTIDE SEQUENCE [LARGE SCALE GENOMIC DNA]</scope>
    <source>
        <strain evidence="2 3">FACHB-159</strain>
    </source>
</reference>
<dbReference type="RefSeq" id="WP_190954208.1">
    <property type="nucleotide sequence ID" value="NZ_JACJTU010000004.1"/>
</dbReference>
<dbReference type="InterPro" id="IPR028098">
    <property type="entry name" value="Glyco_trans_4-like_N"/>
</dbReference>
<evidence type="ECO:0000313" key="2">
    <source>
        <dbReference type="EMBL" id="MBD2733461.1"/>
    </source>
</evidence>
<gene>
    <name evidence="2" type="ORF">H6H03_05975</name>
</gene>
<proteinExistence type="predicted"/>
<dbReference type="SUPFAM" id="SSF53756">
    <property type="entry name" value="UDP-Glycosyltransferase/glycogen phosphorylase"/>
    <property type="match status" value="1"/>
</dbReference>
<dbReference type="PANTHER" id="PTHR12526:SF631">
    <property type="entry name" value="BLL6306 PROTEIN"/>
    <property type="match status" value="1"/>
</dbReference>
<organism evidence="2 3">
    <name type="scientific">Nostoc paludosum FACHB-159</name>
    <dbReference type="NCBI Taxonomy" id="2692908"/>
    <lineage>
        <taxon>Bacteria</taxon>
        <taxon>Bacillati</taxon>
        <taxon>Cyanobacteriota</taxon>
        <taxon>Cyanophyceae</taxon>
        <taxon>Nostocales</taxon>
        <taxon>Nostocaceae</taxon>
        <taxon>Nostoc</taxon>
    </lineage>
</organism>